<gene>
    <name evidence="1" type="ORF">ACFP1C_06355</name>
</gene>
<name>A0ABW1TGX1_9LACO</name>
<reference evidence="2" key="1">
    <citation type="journal article" date="2019" name="Int. J. Syst. Evol. Microbiol.">
        <title>The Global Catalogue of Microorganisms (GCM) 10K type strain sequencing project: providing services to taxonomists for standard genome sequencing and annotation.</title>
        <authorList>
            <consortium name="The Broad Institute Genomics Platform"/>
            <consortium name="The Broad Institute Genome Sequencing Center for Infectious Disease"/>
            <person name="Wu L."/>
            <person name="Ma J."/>
        </authorList>
    </citation>
    <scope>NUCLEOTIDE SEQUENCE [LARGE SCALE GENOMIC DNA]</scope>
    <source>
        <strain evidence="2">CCM 8908</strain>
    </source>
</reference>
<protein>
    <submittedName>
        <fullName evidence="1">Uncharacterized protein</fullName>
    </submittedName>
</protein>
<sequence>MYVESEILQGGSGNAAFPIAGEHQSWGMGRPKTDLIPESPRSCWGRGVTKKIMIINKHIMRTTNEKQVL</sequence>
<evidence type="ECO:0000313" key="1">
    <source>
        <dbReference type="EMBL" id="MFC6260569.1"/>
    </source>
</evidence>
<organism evidence="1 2">
    <name type="scientific">Levilactobacillus fujinensis</name>
    <dbReference type="NCBI Taxonomy" id="2486024"/>
    <lineage>
        <taxon>Bacteria</taxon>
        <taxon>Bacillati</taxon>
        <taxon>Bacillota</taxon>
        <taxon>Bacilli</taxon>
        <taxon>Lactobacillales</taxon>
        <taxon>Lactobacillaceae</taxon>
        <taxon>Levilactobacillus</taxon>
    </lineage>
</organism>
<dbReference type="RefSeq" id="WP_225421816.1">
    <property type="nucleotide sequence ID" value="NZ_JBHSSI010000034.1"/>
</dbReference>
<keyword evidence="2" id="KW-1185">Reference proteome</keyword>
<evidence type="ECO:0000313" key="2">
    <source>
        <dbReference type="Proteomes" id="UP001596283"/>
    </source>
</evidence>
<proteinExistence type="predicted"/>
<dbReference type="Proteomes" id="UP001596283">
    <property type="component" value="Unassembled WGS sequence"/>
</dbReference>
<comment type="caution">
    <text evidence="1">The sequence shown here is derived from an EMBL/GenBank/DDBJ whole genome shotgun (WGS) entry which is preliminary data.</text>
</comment>
<dbReference type="EMBL" id="JBHSSI010000034">
    <property type="protein sequence ID" value="MFC6260569.1"/>
    <property type="molecule type" value="Genomic_DNA"/>
</dbReference>
<accession>A0ABW1TGX1</accession>